<comment type="caution">
    <text evidence="1">The sequence shown here is derived from an EMBL/GenBank/DDBJ whole genome shotgun (WGS) entry which is preliminary data.</text>
</comment>
<dbReference type="Proteomes" id="UP000823674">
    <property type="component" value="Chromosome A10"/>
</dbReference>
<dbReference type="EMBL" id="JADBGQ010000010">
    <property type="protein sequence ID" value="KAG5375035.1"/>
    <property type="molecule type" value="Genomic_DNA"/>
</dbReference>
<proteinExistence type="predicted"/>
<accession>A0ABQ7KNH1</accession>
<dbReference type="PANTHER" id="PTHR31228:SF23">
    <property type="entry name" value="CYSTATIN_MONELLIN SUPERFAMILY PROTEIN"/>
    <property type="match status" value="1"/>
</dbReference>
<evidence type="ECO:0000313" key="2">
    <source>
        <dbReference type="Proteomes" id="UP000823674"/>
    </source>
</evidence>
<dbReference type="PANTHER" id="PTHR31228">
    <property type="entry name" value="CYSTATIN/MONELLIN SUPERFAMILY PROTEIN"/>
    <property type="match status" value="1"/>
</dbReference>
<name>A0ABQ7KNH1_BRACM</name>
<evidence type="ECO:0000313" key="1">
    <source>
        <dbReference type="EMBL" id="KAG5375035.1"/>
    </source>
</evidence>
<sequence length="223" mass="25732">MSCPSIIEYKIHHCACRRIDSRVYSKSWIPTPAPSLRCHNNPWMQLALILLSLWENARKNCVHKQILSTTKEAGKRISKRRAAVKATKFGALIVSRMMTTCRLTKSLRMMMKESTVNTCAIIMRHGLGYGRGFKVDKEMIPKNLFQGLRGLDLHRYFFKPNLTGREYMEIMVKVVVRMSTGVKAYITFMAKETPEGELVEYQAKTERKAWQKDIHAIFCRPAS</sequence>
<reference evidence="1 2" key="1">
    <citation type="submission" date="2021-03" db="EMBL/GenBank/DDBJ databases">
        <authorList>
            <person name="King G.J."/>
            <person name="Bancroft I."/>
            <person name="Baten A."/>
            <person name="Bloomfield J."/>
            <person name="Borpatragohain P."/>
            <person name="He Z."/>
            <person name="Irish N."/>
            <person name="Irwin J."/>
            <person name="Liu K."/>
            <person name="Mauleon R.P."/>
            <person name="Moore J."/>
            <person name="Morris R."/>
            <person name="Ostergaard L."/>
            <person name="Wang B."/>
            <person name="Wells R."/>
        </authorList>
    </citation>
    <scope>NUCLEOTIDE SEQUENCE [LARGE SCALE GENOMIC DNA]</scope>
    <source>
        <strain evidence="1">R-o-18</strain>
        <tissue evidence="1">Leaf</tissue>
    </source>
</reference>
<organism evidence="1 2">
    <name type="scientific">Brassica rapa subsp. trilocularis</name>
    <dbReference type="NCBI Taxonomy" id="1813537"/>
    <lineage>
        <taxon>Eukaryota</taxon>
        <taxon>Viridiplantae</taxon>
        <taxon>Streptophyta</taxon>
        <taxon>Embryophyta</taxon>
        <taxon>Tracheophyta</taxon>
        <taxon>Spermatophyta</taxon>
        <taxon>Magnoliopsida</taxon>
        <taxon>eudicotyledons</taxon>
        <taxon>Gunneridae</taxon>
        <taxon>Pentapetalae</taxon>
        <taxon>rosids</taxon>
        <taxon>malvids</taxon>
        <taxon>Brassicales</taxon>
        <taxon>Brassicaceae</taxon>
        <taxon>Brassiceae</taxon>
        <taxon>Brassica</taxon>
    </lineage>
</organism>
<keyword evidence="2" id="KW-1185">Reference proteome</keyword>
<protein>
    <submittedName>
        <fullName evidence="1">Uncharacterized protein</fullName>
    </submittedName>
</protein>
<gene>
    <name evidence="1" type="primary">A10p016470.1_BraROA</name>
    <name evidence="1" type="ORF">IGI04_039631</name>
</gene>